<keyword evidence="2" id="KW-1185">Reference proteome</keyword>
<accession>A0ABW7D400</accession>
<dbReference type="InterPro" id="IPR035897">
    <property type="entry name" value="Toll_tir_struct_dom_sf"/>
</dbReference>
<gene>
    <name evidence="1" type="ORF">ACEU0G_001076</name>
</gene>
<organism evidence="1 2">
    <name type="scientific">Stenotrophomonas nematodicola</name>
    <dbReference type="NCBI Taxonomy" id="2656746"/>
    <lineage>
        <taxon>Bacteria</taxon>
        <taxon>Pseudomonadati</taxon>
        <taxon>Pseudomonadota</taxon>
        <taxon>Gammaproteobacteria</taxon>
        <taxon>Lysobacterales</taxon>
        <taxon>Lysobacteraceae</taxon>
        <taxon>Stenotrophomonas</taxon>
    </lineage>
</organism>
<reference evidence="1 2" key="1">
    <citation type="submission" date="2024-09" db="EMBL/GenBank/DDBJ databases">
        <authorList>
            <consortium name="All-Russian atlas of soil microorganisms"/>
            <consortium name="as a basis for the search for new antimicrobial producers and enzymes with unique properties"/>
            <person name="Sokolova E.A."/>
            <person name="Voronina E.N."/>
        </authorList>
    </citation>
    <scope>NUCLEOTIDE SEQUENCE [LARGE SCALE GENOMIC DNA]</scope>
    <source>
        <strain evidence="1 2">AF-22b-331.1</strain>
    </source>
</reference>
<dbReference type="RefSeq" id="WP_394164552.1">
    <property type="nucleotide sequence ID" value="NZ_JBHGCJ010000018.1"/>
</dbReference>
<dbReference type="Proteomes" id="UP001605261">
    <property type="component" value="Unassembled WGS sequence"/>
</dbReference>
<evidence type="ECO:0000313" key="2">
    <source>
        <dbReference type="Proteomes" id="UP001605261"/>
    </source>
</evidence>
<protein>
    <submittedName>
        <fullName evidence="1">Uncharacterized protein</fullName>
    </submittedName>
</protein>
<sequence>MLMLLDLTIRNFAVPPMDVDAAAVAAFERRGKQPLVDLGAYLQGEDNLLDADTVQQQLFPTVHADVFLSHASGDRQQVMQLAVALERLGLTVFVDSCVWGNVYALLQEVDDRFSARGSAPGAYHYHYHRVTRTTASVYMILNAALQRMIDGCELFLYLETDAVRVADYVGDTRYIGSPWVFAELMFARHVARRGRVRPSLEAFKGHAPVQTFDGVARFRTPASSHALEWDVLLRAMADMSNFPPSAYWQDAPVFLDHLYRKLPLSDAEKALLGWR</sequence>
<evidence type="ECO:0000313" key="1">
    <source>
        <dbReference type="EMBL" id="MFG6111186.1"/>
    </source>
</evidence>
<dbReference type="EMBL" id="JBHGCJ010000018">
    <property type="protein sequence ID" value="MFG6111186.1"/>
    <property type="molecule type" value="Genomic_DNA"/>
</dbReference>
<dbReference type="SUPFAM" id="SSF52200">
    <property type="entry name" value="Toll/Interleukin receptor TIR domain"/>
    <property type="match status" value="1"/>
</dbReference>
<name>A0ABW7D400_9GAMM</name>
<proteinExistence type="predicted"/>
<comment type="caution">
    <text evidence="1">The sequence shown here is derived from an EMBL/GenBank/DDBJ whole genome shotgun (WGS) entry which is preliminary data.</text>
</comment>